<name>A0A368N084_9FLAO</name>
<dbReference type="InterPro" id="IPR036909">
    <property type="entry name" value="Cyt_c-like_dom_sf"/>
</dbReference>
<dbReference type="AlphaFoldDB" id="A0A368N084"/>
<evidence type="ECO:0000313" key="3">
    <source>
        <dbReference type="Proteomes" id="UP000252172"/>
    </source>
</evidence>
<accession>A0A368N084</accession>
<organism evidence="2 3">
    <name type="scientific">Chryseobacterium lacus</name>
    <dbReference type="NCBI Taxonomy" id="2058346"/>
    <lineage>
        <taxon>Bacteria</taxon>
        <taxon>Pseudomonadati</taxon>
        <taxon>Bacteroidota</taxon>
        <taxon>Flavobacteriia</taxon>
        <taxon>Flavobacteriales</taxon>
        <taxon>Weeksellaceae</taxon>
        <taxon>Chryseobacterium group</taxon>
        <taxon>Chryseobacterium</taxon>
    </lineage>
</organism>
<dbReference type="GO" id="GO:0009055">
    <property type="term" value="F:electron transfer activity"/>
    <property type="evidence" value="ECO:0007669"/>
    <property type="project" value="InterPro"/>
</dbReference>
<dbReference type="SUPFAM" id="SSF46626">
    <property type="entry name" value="Cytochrome c"/>
    <property type="match status" value="1"/>
</dbReference>
<sequence length="158" mass="18476">MKKILIVLVVLLILIQFFRIDKANPPVNPGMDFLTIKETPQNTASLIRNACYDCHSNETKYPWYSNFQPVGWFLKDHIDEGRKKLNFSLFATYEPKRQAHKLHEAAEVTENGEMPMDSYLIGHPEAQITDEERKILADYFRKIETDIRISHRLPAEEE</sequence>
<dbReference type="EMBL" id="QPIE01000002">
    <property type="protein sequence ID" value="RCU43898.1"/>
    <property type="molecule type" value="Genomic_DNA"/>
</dbReference>
<evidence type="ECO:0000259" key="1">
    <source>
        <dbReference type="SMART" id="SM01235"/>
    </source>
</evidence>
<dbReference type="OrthoDB" id="196738at2"/>
<evidence type="ECO:0000313" key="2">
    <source>
        <dbReference type="EMBL" id="RCU43898.1"/>
    </source>
</evidence>
<reference evidence="2 3" key="1">
    <citation type="submission" date="2018-07" db="EMBL/GenBank/DDBJ databases">
        <title>Chryseobacterium lacus sp. nov., isolated from lake water.</title>
        <authorList>
            <person name="Li C.-M."/>
        </authorList>
    </citation>
    <scope>NUCLEOTIDE SEQUENCE [LARGE SCALE GENOMIC DNA]</scope>
    <source>
        <strain evidence="2 3">YLOS41</strain>
    </source>
</reference>
<dbReference type="GO" id="GO:0020037">
    <property type="term" value="F:heme binding"/>
    <property type="evidence" value="ECO:0007669"/>
    <property type="project" value="InterPro"/>
</dbReference>
<dbReference type="RefSeq" id="WP_114302880.1">
    <property type="nucleotide sequence ID" value="NZ_QPIE01000002.1"/>
</dbReference>
<dbReference type="SMART" id="SM01235">
    <property type="entry name" value="Haem_bd"/>
    <property type="match status" value="1"/>
</dbReference>
<dbReference type="Proteomes" id="UP000252172">
    <property type="component" value="Unassembled WGS sequence"/>
</dbReference>
<dbReference type="InterPro" id="IPR025992">
    <property type="entry name" value="Haem-bd"/>
</dbReference>
<proteinExistence type="predicted"/>
<protein>
    <submittedName>
        <fullName evidence="2">Cytochrome C</fullName>
    </submittedName>
</protein>
<keyword evidence="3" id="KW-1185">Reference proteome</keyword>
<gene>
    <name evidence="2" type="ORF">DQ356_02400</name>
</gene>
<dbReference type="Pfam" id="PF14376">
    <property type="entry name" value="Haem_bd"/>
    <property type="match status" value="1"/>
</dbReference>
<feature type="domain" description="Haem-binding" evidence="1">
    <location>
        <begin position="9"/>
        <end position="144"/>
    </location>
</feature>
<comment type="caution">
    <text evidence="2">The sequence shown here is derived from an EMBL/GenBank/DDBJ whole genome shotgun (WGS) entry which is preliminary data.</text>
</comment>